<reference evidence="8 9" key="1">
    <citation type="submission" date="2019-10" db="EMBL/GenBank/DDBJ databases">
        <title>Evaluation of single-gene subtyping targets for Pseudomonas.</title>
        <authorList>
            <person name="Reichler S.J."/>
            <person name="Orsi R.H."/>
            <person name="Wiedmann M."/>
            <person name="Martin N.H."/>
            <person name="Murphy S.I."/>
        </authorList>
    </citation>
    <scope>NUCLEOTIDE SEQUENCE [LARGE SCALE GENOMIC DNA]</scope>
    <source>
        <strain evidence="7 9">FSL R10-3254</strain>
        <strain evidence="6 8">FSL R10-3257</strain>
    </source>
</reference>
<accession>A0A6A7YH46</accession>
<evidence type="ECO:0000313" key="6">
    <source>
        <dbReference type="EMBL" id="MQT47532.1"/>
    </source>
</evidence>
<gene>
    <name evidence="7" type="primary">tssI</name>
    <name evidence="7" type="ORF">GHO39_13390</name>
    <name evidence="6" type="ORF">GHO40_12425</name>
</gene>
<dbReference type="InterPro" id="IPR006531">
    <property type="entry name" value="Gp5/Vgr_OB"/>
</dbReference>
<evidence type="ECO:0000313" key="8">
    <source>
        <dbReference type="Proteomes" id="UP000441404"/>
    </source>
</evidence>
<dbReference type="Proteomes" id="UP000441404">
    <property type="component" value="Unassembled WGS sequence"/>
</dbReference>
<dbReference type="SUPFAM" id="SSF69279">
    <property type="entry name" value="Phage tail proteins"/>
    <property type="match status" value="2"/>
</dbReference>
<dbReference type="PANTHER" id="PTHR32305:SF15">
    <property type="entry name" value="PROTEIN RHSA-RELATED"/>
    <property type="match status" value="1"/>
</dbReference>
<dbReference type="Pfam" id="PF05954">
    <property type="entry name" value="Phage_GPD"/>
    <property type="match status" value="1"/>
</dbReference>
<dbReference type="GO" id="GO:0005576">
    <property type="term" value="C:extracellular region"/>
    <property type="evidence" value="ECO:0007669"/>
    <property type="project" value="UniProtKB-SubCell"/>
</dbReference>
<dbReference type="EMBL" id="WIWJ01000019">
    <property type="protein sequence ID" value="MQT47532.1"/>
    <property type="molecule type" value="Genomic_DNA"/>
</dbReference>
<comment type="similarity">
    <text evidence="2">Belongs to the VgrG protein family.</text>
</comment>
<protein>
    <submittedName>
        <fullName evidence="7">Type VI secretion system tip protein VgrG</fullName>
    </submittedName>
</protein>
<dbReference type="InterPro" id="IPR037026">
    <property type="entry name" value="Vgr_OB-fold_dom_sf"/>
</dbReference>
<feature type="domain" description="Gp5/Type VI secretion system Vgr C-terminal trimerisation" evidence="5">
    <location>
        <begin position="474"/>
        <end position="580"/>
    </location>
</feature>
<dbReference type="Pfam" id="PF22178">
    <property type="entry name" value="Gp5_trimer_C"/>
    <property type="match status" value="1"/>
</dbReference>
<dbReference type="InterPro" id="IPR054030">
    <property type="entry name" value="Gp5_Vgr_C"/>
</dbReference>
<proteinExistence type="inferred from homology"/>
<keyword evidence="3" id="KW-0964">Secreted</keyword>
<comment type="subcellular location">
    <subcellularLocation>
        <location evidence="1">Secreted</location>
    </subcellularLocation>
</comment>
<evidence type="ECO:0000313" key="7">
    <source>
        <dbReference type="EMBL" id="MQT90116.1"/>
    </source>
</evidence>
<dbReference type="Pfam" id="PF04717">
    <property type="entry name" value="Phage_base_V"/>
    <property type="match status" value="1"/>
</dbReference>
<dbReference type="SUPFAM" id="SSF69255">
    <property type="entry name" value="gp5 N-terminal domain-like"/>
    <property type="match status" value="1"/>
</dbReference>
<dbReference type="EMBL" id="WIWI01000032">
    <property type="protein sequence ID" value="MQT90116.1"/>
    <property type="molecule type" value="Genomic_DNA"/>
</dbReference>
<sequence>MAISACNNRFSLSIKGADHELQVLAFTGNEAISTPYAFELELVSARADLDLEAWLHQPAFLAFDGQRQGIHGHISSMGRSSPGTRLTHYRLTLEPQLAYLAHRTNHRIFQHLTVQQIIETLLEEHGILGNAYTFNSFSSYTPRDYCVQYGESDLRFIQRLCFEEGFHYHFRHSPDGHHLVFGDKQQAFTSLNQPTPYVHRAGMVASQPSIDHFGLRLQASTNRTFRRDYDFQQASRTLEAGSSAELNERALENYSYPGRFTEAAQGQLQSQRILEHHQTGYCQASGSSNQPSLSTGHFLTMTGHPNATFNSGWLLIGVQHEGKQPQVLEEYGAQTAQADAGGFSQGYRNTFQATPEAVTYRPQTVFPKPRLIGSQTARVTGPVGEEIHCDEYGRVRVKFHWDRSAIDDDQSSCWLRVSSSWAGDNHGAVTLPRVGMEVLVGYLNGDPDQPIISGCLANSLNPTPLALPANKTQSVLRSRSTPGGSGYNELRIEDRKGLEHIYLHAQRDLQQHIKNDSRLQIEGKREETVTGNSVSVLKAEEQRTVSLDRKVQLKANDHLAVAVSSHTVVGGALVAEAGMHVHIKAGARVVLQAGANITLMAGGQHVLIGAAGIYASCPILLGGLPVPGLPAVPLLPGEVAPMQGMSLAPSTQMLALSEGKSVCPQCEMLKKPL</sequence>
<name>A0A6A7YH46_9PSED</name>
<feature type="domain" description="Gp5/Type VI secretion system Vgr protein OB-fold" evidence="4">
    <location>
        <begin position="387"/>
        <end position="456"/>
    </location>
</feature>
<dbReference type="RefSeq" id="WP_153328788.1">
    <property type="nucleotide sequence ID" value="NZ_WIWI01000032.1"/>
</dbReference>
<dbReference type="Gene3D" id="2.40.50.230">
    <property type="entry name" value="Gp5 N-terminal domain"/>
    <property type="match status" value="1"/>
</dbReference>
<evidence type="ECO:0000259" key="5">
    <source>
        <dbReference type="Pfam" id="PF22178"/>
    </source>
</evidence>
<dbReference type="NCBIfam" id="TIGR03361">
    <property type="entry name" value="VI_Rhs_Vgr"/>
    <property type="match status" value="1"/>
</dbReference>
<dbReference type="AlphaFoldDB" id="A0A6A7YH46"/>
<evidence type="ECO:0000259" key="4">
    <source>
        <dbReference type="Pfam" id="PF04717"/>
    </source>
</evidence>
<dbReference type="PANTHER" id="PTHR32305">
    <property type="match status" value="1"/>
</dbReference>
<dbReference type="InterPro" id="IPR006533">
    <property type="entry name" value="T6SS_Vgr_RhsGE"/>
</dbReference>
<evidence type="ECO:0000256" key="2">
    <source>
        <dbReference type="ARBA" id="ARBA00005558"/>
    </source>
</evidence>
<evidence type="ECO:0000256" key="1">
    <source>
        <dbReference type="ARBA" id="ARBA00004613"/>
    </source>
</evidence>
<dbReference type="NCBIfam" id="TIGR01646">
    <property type="entry name" value="vgr_GE"/>
    <property type="match status" value="1"/>
</dbReference>
<dbReference type="Gene3D" id="2.30.110.50">
    <property type="match status" value="1"/>
</dbReference>
<comment type="caution">
    <text evidence="7">The sequence shown here is derived from an EMBL/GenBank/DDBJ whole genome shotgun (WGS) entry which is preliminary data.</text>
</comment>
<dbReference type="Gene3D" id="3.55.50.10">
    <property type="entry name" value="Baseplate protein-like domains"/>
    <property type="match status" value="1"/>
</dbReference>
<dbReference type="SUPFAM" id="SSF69349">
    <property type="entry name" value="Phage fibre proteins"/>
    <property type="match status" value="1"/>
</dbReference>
<organism evidence="7 9">
    <name type="scientific">Pseudomonas helleri</name>
    <dbReference type="NCBI Taxonomy" id="1608996"/>
    <lineage>
        <taxon>Bacteria</taxon>
        <taxon>Pseudomonadati</taxon>
        <taxon>Pseudomonadota</taxon>
        <taxon>Gammaproteobacteria</taxon>
        <taxon>Pseudomonadales</taxon>
        <taxon>Pseudomonadaceae</taxon>
        <taxon>Pseudomonas</taxon>
    </lineage>
</organism>
<dbReference type="InterPro" id="IPR017847">
    <property type="entry name" value="T6SS_RhsGE_Vgr_subset"/>
</dbReference>
<evidence type="ECO:0000256" key="3">
    <source>
        <dbReference type="ARBA" id="ARBA00022525"/>
    </source>
</evidence>
<dbReference type="InterPro" id="IPR050708">
    <property type="entry name" value="T6SS_VgrG/RHS"/>
</dbReference>
<evidence type="ECO:0000313" key="9">
    <source>
        <dbReference type="Proteomes" id="UP000489190"/>
    </source>
</evidence>
<dbReference type="Proteomes" id="UP000489190">
    <property type="component" value="Unassembled WGS sequence"/>
</dbReference>
<dbReference type="Gene3D" id="4.10.220.110">
    <property type="match status" value="1"/>
</dbReference>